<dbReference type="InterPro" id="IPR011993">
    <property type="entry name" value="PH-like_dom_sf"/>
</dbReference>
<dbReference type="Gene3D" id="2.30.29.30">
    <property type="entry name" value="Pleckstrin-homology domain (PH domain)/Phosphotyrosine-binding domain (PTB)"/>
    <property type="match status" value="1"/>
</dbReference>
<keyword evidence="2 9" id="KW-0479">Metal-binding</keyword>
<feature type="region of interest" description="Disordered" evidence="10">
    <location>
        <begin position="626"/>
        <end position="650"/>
    </location>
</feature>
<dbReference type="PRINTS" id="PR00405">
    <property type="entry name" value="REVINTRACTNG"/>
</dbReference>
<dbReference type="Pfam" id="PF01412">
    <property type="entry name" value="ArfGap"/>
    <property type="match status" value="1"/>
</dbReference>
<name>A0A4W4DWQ8_ELEEL</name>
<evidence type="ECO:0000256" key="6">
    <source>
        <dbReference type="ARBA" id="ARBA00023043"/>
    </source>
</evidence>
<dbReference type="InterPro" id="IPR036770">
    <property type="entry name" value="Ankyrin_rpt-contain_sf"/>
</dbReference>
<proteinExistence type="predicted"/>
<dbReference type="InterPro" id="IPR001849">
    <property type="entry name" value="PH_domain"/>
</dbReference>
<keyword evidence="4 8" id="KW-0863">Zinc-finger</keyword>
<dbReference type="Pfam" id="PF12796">
    <property type="entry name" value="Ank_2"/>
    <property type="match status" value="1"/>
</dbReference>
<reference evidence="13" key="5">
    <citation type="submission" date="2025-09" db="UniProtKB">
        <authorList>
            <consortium name="Ensembl"/>
        </authorList>
    </citation>
    <scope>IDENTIFICATION</scope>
</reference>
<keyword evidence="9" id="KW-0967">Endosome</keyword>
<dbReference type="SUPFAM" id="SSF50729">
    <property type="entry name" value="PH domain-like"/>
    <property type="match status" value="1"/>
</dbReference>
<dbReference type="OMA" id="GSVMSCE"/>
<dbReference type="InterPro" id="IPR038508">
    <property type="entry name" value="ArfGAP_dom_sf"/>
</dbReference>
<keyword evidence="14" id="KW-1185">Reference proteome</keyword>
<comment type="function">
    <text evidence="9">GTPase-activating protein for the ADP ribosylation factor family.</text>
</comment>
<evidence type="ECO:0000256" key="2">
    <source>
        <dbReference type="ARBA" id="ARBA00022723"/>
    </source>
</evidence>
<keyword evidence="1 9" id="KW-0343">GTPase activation</keyword>
<evidence type="ECO:0000256" key="3">
    <source>
        <dbReference type="ARBA" id="ARBA00022737"/>
    </source>
</evidence>
<dbReference type="PANTHER" id="PTHR23180">
    <property type="entry name" value="CENTAURIN/ARF"/>
    <property type="match status" value="1"/>
</dbReference>
<sequence length="832" mass="92494">MTPESDDCVLVQSHTCKPSENLVKLCSGMIEAGKAYVSANKLFVNGIRDLSQQCKEDGMISECLEKCGESLQEIVNYHMILFDQAQRSVKQQLHNFVKEDVRKFKETKKHFDKVREDLEIAQVKNAQAPRNKAHEVEEATSALSVTRKCFRHLALDYVLQINVLQAKKKFEILDAMLSFMNAQYTLFQKGYHLLDEIDPYMKKLAAELDQLVIDSAMEKREMEHKHATIQQRVRIDFAYDDSKVEFNVDAPNGVVMEGYLFKRASNAFKTWNRRWFSIQNSQLVYQKKLKDSLTVVVEDLRLCSVKPCEDIERRFCFDVVSPTKSCMLQAESEKLRQSWIQAVQASIASAYRESPDNYYIERLDRTASPSTSSIDSASEPRERSARPDSVPQRVQGLPGNELCCDCGQADPRWASINLGILLCIECSGIHRSLGVHCSKVRSLTLDSWEPELLKLMCELGNGVINHIYEGTCEEQGLKKPGPNSPRQEKEAWIKAKYVEKKFLKKMATGEALANGDRKPESHWSAKKCQRHNSAITAPKGQRKCRQEAVLASNTTLSSAAAALERKFRRDSLFCPDELDSLFSYFDTGSGPRSLSSDSGLGGSTDGSTDVLLFGPVVDSVTEEECEVSEDSSGEAELEPEASDPEDGRELHPGSLLYKACRARNLPAMAEALALGADVNSANEEDEGKSPLIQAVTGGSLIACEFLLQNGADVNQRDSRGRGPLHHATYLGHTGQVCLFLKRGATQTGGDDEGQDPLSIAVQAANADIVTLLRLARMNEEMRESEGPFGQPGQYPSSSPTEHCRSLAPSFPLSHLSHTLSLTHSPPPHYTAL</sequence>
<reference evidence="14" key="2">
    <citation type="journal article" date="2017" name="Sci. Adv.">
        <title>A tail of two voltages: Proteomic comparison of the three electric organs of the electric eel.</title>
        <authorList>
            <person name="Traeger L.L."/>
            <person name="Sabat G."/>
            <person name="Barrett-Wilt G.A."/>
            <person name="Wells G.B."/>
            <person name="Sussman M.R."/>
        </authorList>
    </citation>
    <scope>NUCLEOTIDE SEQUENCE [LARGE SCALE GENOMIC DNA]</scope>
</reference>
<dbReference type="SMART" id="SM00233">
    <property type="entry name" value="PH"/>
    <property type="match status" value="1"/>
</dbReference>
<dbReference type="FunFam" id="2.30.29.30:FF:000026">
    <property type="entry name" value="Arf-GAP with coiled-coil, ANK repeat and PH domain-containing protein 2"/>
    <property type="match status" value="1"/>
</dbReference>
<feature type="region of interest" description="Disordered" evidence="10">
    <location>
        <begin position="366"/>
        <end position="393"/>
    </location>
</feature>
<gene>
    <name evidence="13" type="primary">acap3a</name>
</gene>
<keyword evidence="5 9" id="KW-0862">Zinc</keyword>
<comment type="activity regulation">
    <text evidence="9">GAP activity stimulated by phosphatidylinositol 4,5-bisphosphate (PIP2) and phosphatidic acid.</text>
</comment>
<dbReference type="Pfam" id="PF16746">
    <property type="entry name" value="BAR_3"/>
    <property type="match status" value="1"/>
</dbReference>
<dbReference type="FunFam" id="1.20.1270.60:FF:000025">
    <property type="entry name" value="arf-GAP with coiled-coil, ANK repeat and PH domain-containing protein 2"/>
    <property type="match status" value="1"/>
</dbReference>
<feature type="region of interest" description="Disordered" evidence="10">
    <location>
        <begin position="781"/>
        <end position="808"/>
    </location>
</feature>
<feature type="repeat" description="ANK" evidence="7">
    <location>
        <begin position="719"/>
        <end position="751"/>
    </location>
</feature>
<evidence type="ECO:0000256" key="1">
    <source>
        <dbReference type="ARBA" id="ARBA00022468"/>
    </source>
</evidence>
<dbReference type="SUPFAM" id="SSF48403">
    <property type="entry name" value="Ankyrin repeat"/>
    <property type="match status" value="1"/>
</dbReference>
<dbReference type="FunFam" id="1.10.220.150:FF:000007">
    <property type="entry name" value="Arf-GAP with coiled-coil, ANK repeat and PH domain-containing protein 2"/>
    <property type="match status" value="1"/>
</dbReference>
<dbReference type="PROSITE" id="PS50115">
    <property type="entry name" value="ARFGAP"/>
    <property type="match status" value="1"/>
</dbReference>
<feature type="repeat" description="ANK" evidence="7">
    <location>
        <begin position="686"/>
        <end position="718"/>
    </location>
</feature>
<evidence type="ECO:0000259" key="12">
    <source>
        <dbReference type="PROSITE" id="PS50115"/>
    </source>
</evidence>
<dbReference type="Gene3D" id="1.10.220.150">
    <property type="entry name" value="Arf GTPase activating protein"/>
    <property type="match status" value="1"/>
</dbReference>
<dbReference type="InterPro" id="IPR045258">
    <property type="entry name" value="ACAP1/2/3-like"/>
</dbReference>
<dbReference type="SUPFAM" id="SSF57863">
    <property type="entry name" value="ArfGap/RecO-like zinc finger"/>
    <property type="match status" value="1"/>
</dbReference>
<dbReference type="PANTHER" id="PTHR23180:SF407">
    <property type="entry name" value="ARF-GAP WITH COILED-COIL, ANK REPEAT AND PH DOMAIN-CONTAINING PROTEIN 3"/>
    <property type="match status" value="1"/>
</dbReference>
<protein>
    <recommendedName>
        <fullName evidence="9">Arf-GAP with coiled-coil, ANK repeat and PH domain-containing protein</fullName>
        <shortName evidence="9">Cnt-b</shortName>
    </recommendedName>
    <alternativeName>
        <fullName evidence="9">Centaurin-beta</fullName>
    </alternativeName>
</protein>
<evidence type="ECO:0000313" key="13">
    <source>
        <dbReference type="Ensembl" id="ENSEEEP00000003212.2"/>
    </source>
</evidence>
<accession>A0A4W4DWQ8</accession>
<organism evidence="13 14">
    <name type="scientific">Electrophorus electricus</name>
    <name type="common">Electric eel</name>
    <name type="synonym">Gymnotus electricus</name>
    <dbReference type="NCBI Taxonomy" id="8005"/>
    <lineage>
        <taxon>Eukaryota</taxon>
        <taxon>Metazoa</taxon>
        <taxon>Chordata</taxon>
        <taxon>Craniata</taxon>
        <taxon>Vertebrata</taxon>
        <taxon>Euteleostomi</taxon>
        <taxon>Actinopterygii</taxon>
        <taxon>Neopterygii</taxon>
        <taxon>Teleostei</taxon>
        <taxon>Ostariophysi</taxon>
        <taxon>Gymnotiformes</taxon>
        <taxon>Gymnotoidei</taxon>
        <taxon>Gymnotidae</taxon>
        <taxon>Electrophorus</taxon>
    </lineage>
</organism>
<dbReference type="STRING" id="8005.ENSEEEP00000003212"/>
<feature type="domain" description="PH" evidence="11">
    <location>
        <begin position="253"/>
        <end position="348"/>
    </location>
</feature>
<dbReference type="AlphaFoldDB" id="A0A4W4DWQ8"/>
<dbReference type="InterPro" id="IPR027267">
    <property type="entry name" value="AH/BAR_dom_sf"/>
</dbReference>
<dbReference type="SMART" id="SM00248">
    <property type="entry name" value="ANK"/>
    <property type="match status" value="3"/>
</dbReference>
<feature type="compositionally biased region" description="Low complexity" evidence="10">
    <location>
        <begin position="366"/>
        <end position="377"/>
    </location>
</feature>
<evidence type="ECO:0000256" key="8">
    <source>
        <dbReference type="PROSITE-ProRule" id="PRU00288"/>
    </source>
</evidence>
<dbReference type="GO" id="GO:0005096">
    <property type="term" value="F:GTPase activator activity"/>
    <property type="evidence" value="ECO:0007669"/>
    <property type="project" value="UniProtKB-KW"/>
</dbReference>
<evidence type="ECO:0000259" key="11">
    <source>
        <dbReference type="PROSITE" id="PS50003"/>
    </source>
</evidence>
<evidence type="ECO:0000256" key="4">
    <source>
        <dbReference type="ARBA" id="ARBA00022771"/>
    </source>
</evidence>
<dbReference type="PROSITE" id="PS50297">
    <property type="entry name" value="ANK_REP_REGION"/>
    <property type="match status" value="1"/>
</dbReference>
<dbReference type="GeneTree" id="ENSGT00940000156199"/>
<dbReference type="FunFam" id="1.25.40.20:FF:000020">
    <property type="entry name" value="Arf-GAP with coiled-coil, ANK repeat and PH domain-containing protein 2"/>
    <property type="match status" value="1"/>
</dbReference>
<dbReference type="SUPFAM" id="SSF103657">
    <property type="entry name" value="BAR/IMD domain-like"/>
    <property type="match status" value="1"/>
</dbReference>
<keyword evidence="6 7" id="KW-0040">ANK repeat</keyword>
<dbReference type="Proteomes" id="UP000314983">
    <property type="component" value="Chromosome 22"/>
</dbReference>
<dbReference type="PROSITE" id="PS50003">
    <property type="entry name" value="PH_DOMAIN"/>
    <property type="match status" value="1"/>
</dbReference>
<dbReference type="Ensembl" id="ENSEEET00000003258.2">
    <property type="protein sequence ID" value="ENSEEEP00000003212.2"/>
    <property type="gene ID" value="ENSEEEG00000001768.2"/>
</dbReference>
<dbReference type="Pfam" id="PF00169">
    <property type="entry name" value="PH"/>
    <property type="match status" value="1"/>
</dbReference>
<comment type="subcellular location">
    <subcellularLocation>
        <location evidence="9">Endosome membrane</location>
        <topology evidence="9">Peripheral membrane protein</topology>
    </subcellularLocation>
</comment>
<reference evidence="13" key="4">
    <citation type="submission" date="2025-08" db="UniProtKB">
        <authorList>
            <consortium name="Ensembl"/>
        </authorList>
    </citation>
    <scope>IDENTIFICATION</scope>
</reference>
<feature type="compositionally biased region" description="Acidic residues" evidence="10">
    <location>
        <begin position="626"/>
        <end position="644"/>
    </location>
</feature>
<dbReference type="Gene3D" id="1.20.1270.60">
    <property type="entry name" value="Arfaptin homology (AH) domain/BAR domain"/>
    <property type="match status" value="1"/>
</dbReference>
<dbReference type="GO" id="GO:0010008">
    <property type="term" value="C:endosome membrane"/>
    <property type="evidence" value="ECO:0007669"/>
    <property type="project" value="UniProtKB-SubCell"/>
</dbReference>
<comment type="domain">
    <text evidence="9">The BAR domain mediates homodimerization, it can neither bind membrane nor impart curvature, but instead requires the neighboring PH domain to achieve these functions.</text>
</comment>
<dbReference type="PROSITE" id="PS50088">
    <property type="entry name" value="ANK_REPEAT"/>
    <property type="match status" value="2"/>
</dbReference>
<evidence type="ECO:0000256" key="9">
    <source>
        <dbReference type="RuleBase" id="RU369028"/>
    </source>
</evidence>
<dbReference type="InterPro" id="IPR001164">
    <property type="entry name" value="ArfGAP_dom"/>
</dbReference>
<dbReference type="SMART" id="SM00105">
    <property type="entry name" value="ArfGap"/>
    <property type="match status" value="1"/>
</dbReference>
<dbReference type="InterPro" id="IPR037278">
    <property type="entry name" value="ARFGAP/RecO"/>
</dbReference>
<feature type="domain" description="Arf-GAP" evidence="12">
    <location>
        <begin position="388"/>
        <end position="510"/>
    </location>
</feature>
<reference evidence="13" key="3">
    <citation type="submission" date="2020-05" db="EMBL/GenBank/DDBJ databases">
        <title>Electrophorus electricus (electric eel) genome, fEleEle1, primary haplotype.</title>
        <authorList>
            <person name="Myers G."/>
            <person name="Meyer A."/>
            <person name="Fedrigo O."/>
            <person name="Formenti G."/>
            <person name="Rhie A."/>
            <person name="Tracey A."/>
            <person name="Sims Y."/>
            <person name="Jarvis E.D."/>
        </authorList>
    </citation>
    <scope>NUCLEOTIDE SEQUENCE [LARGE SCALE GENOMIC DNA]</scope>
</reference>
<evidence type="ECO:0000313" key="14">
    <source>
        <dbReference type="Proteomes" id="UP000314983"/>
    </source>
</evidence>
<evidence type="ECO:0000256" key="7">
    <source>
        <dbReference type="PROSITE-ProRule" id="PRU00023"/>
    </source>
</evidence>
<evidence type="ECO:0000256" key="10">
    <source>
        <dbReference type="SAM" id="MobiDB-lite"/>
    </source>
</evidence>
<reference evidence="14" key="1">
    <citation type="journal article" date="2014" name="Science">
        <title>Nonhuman genetics. Genomic basis for the convergent evolution of electric organs.</title>
        <authorList>
            <person name="Gallant J.R."/>
            <person name="Traeger L.L."/>
            <person name="Volkening J.D."/>
            <person name="Moffett H."/>
            <person name="Chen P.H."/>
            <person name="Novina C.D."/>
            <person name="Phillips G.N.Jr."/>
            <person name="Anand R."/>
            <person name="Wells G.B."/>
            <person name="Pinch M."/>
            <person name="Guth R."/>
            <person name="Unguez G.A."/>
            <person name="Albert J.S."/>
            <person name="Zakon H.H."/>
            <person name="Samanta M.P."/>
            <person name="Sussman M.R."/>
        </authorList>
    </citation>
    <scope>NUCLEOTIDE SEQUENCE [LARGE SCALE GENOMIC DNA]</scope>
</reference>
<dbReference type="GO" id="GO:0008270">
    <property type="term" value="F:zinc ion binding"/>
    <property type="evidence" value="ECO:0007669"/>
    <property type="project" value="UniProtKB-KW"/>
</dbReference>
<dbReference type="InterPro" id="IPR002110">
    <property type="entry name" value="Ankyrin_rpt"/>
</dbReference>
<evidence type="ECO:0000256" key="5">
    <source>
        <dbReference type="ARBA" id="ARBA00022833"/>
    </source>
</evidence>
<dbReference type="Gene3D" id="1.25.40.20">
    <property type="entry name" value="Ankyrin repeat-containing domain"/>
    <property type="match status" value="1"/>
</dbReference>
<keyword evidence="3 9" id="KW-0677">Repeat</keyword>
<comment type="domain">
    <text evidence="9">PH domain binds phospholipids including phosphatidic acid, phosphatidylinositol 3-phosphate, phosphatidylinositol 3,5-bisphosphate (PIP2) and phosphatidylinositol 3,4,5-trisphosphate (PIP3). May mediate protein binding to PIP2 or PIP3 containing membranes.</text>
</comment>
<dbReference type="CDD" id="cd13250">
    <property type="entry name" value="PH_ACAP"/>
    <property type="match status" value="1"/>
</dbReference>
<dbReference type="InterPro" id="IPR004148">
    <property type="entry name" value="BAR_dom"/>
</dbReference>